<gene>
    <name evidence="2" type="ORF">EOE67_06425</name>
</gene>
<reference evidence="2 3" key="1">
    <citation type="submission" date="2019-01" db="EMBL/GenBank/DDBJ databases">
        <authorList>
            <person name="Chen W.-M."/>
        </authorList>
    </citation>
    <scope>NUCLEOTIDE SEQUENCE [LARGE SCALE GENOMIC DNA]</scope>
    <source>
        <strain evidence="2 3">KYPC3</strain>
    </source>
</reference>
<name>A0A437R0E3_9GAMM</name>
<dbReference type="InterPro" id="IPR002731">
    <property type="entry name" value="ATPase_BadF"/>
</dbReference>
<keyword evidence="3" id="KW-1185">Reference proteome</keyword>
<dbReference type="SUPFAM" id="SSF53067">
    <property type="entry name" value="Actin-like ATPase domain"/>
    <property type="match status" value="2"/>
</dbReference>
<dbReference type="Proteomes" id="UP000283077">
    <property type="component" value="Unassembled WGS sequence"/>
</dbReference>
<evidence type="ECO:0000313" key="3">
    <source>
        <dbReference type="Proteomes" id="UP000283077"/>
    </source>
</evidence>
<dbReference type="Pfam" id="PF01869">
    <property type="entry name" value="BcrAD_BadFG"/>
    <property type="match status" value="1"/>
</dbReference>
<dbReference type="PANTHER" id="PTHR43190:SF3">
    <property type="entry name" value="N-ACETYL-D-GLUCOSAMINE KINASE"/>
    <property type="match status" value="1"/>
</dbReference>
<organism evidence="2 3">
    <name type="scientific">Rheinheimera riviphila</name>
    <dbReference type="NCBI Taxonomy" id="1834037"/>
    <lineage>
        <taxon>Bacteria</taxon>
        <taxon>Pseudomonadati</taxon>
        <taxon>Pseudomonadota</taxon>
        <taxon>Gammaproteobacteria</taxon>
        <taxon>Chromatiales</taxon>
        <taxon>Chromatiaceae</taxon>
        <taxon>Rheinheimera</taxon>
    </lineage>
</organism>
<evidence type="ECO:0000313" key="2">
    <source>
        <dbReference type="EMBL" id="RVU40228.1"/>
    </source>
</evidence>
<dbReference type="PANTHER" id="PTHR43190">
    <property type="entry name" value="N-ACETYL-D-GLUCOSAMINE KINASE"/>
    <property type="match status" value="1"/>
</dbReference>
<accession>A0A437R0E3</accession>
<dbReference type="EMBL" id="SACS01000005">
    <property type="protein sequence ID" value="RVU40228.1"/>
    <property type="molecule type" value="Genomic_DNA"/>
</dbReference>
<dbReference type="Gene3D" id="3.30.420.40">
    <property type="match status" value="2"/>
</dbReference>
<dbReference type="RefSeq" id="WP_127698216.1">
    <property type="nucleotide sequence ID" value="NZ_SACS01000005.1"/>
</dbReference>
<dbReference type="AlphaFoldDB" id="A0A437R0E3"/>
<comment type="caution">
    <text evidence="2">The sequence shown here is derived from an EMBL/GenBank/DDBJ whole genome shotgun (WGS) entry which is preliminary data.</text>
</comment>
<proteinExistence type="predicted"/>
<dbReference type="CDD" id="cd24082">
    <property type="entry name" value="ASKHA_NBD_GspK-like"/>
    <property type="match status" value="1"/>
</dbReference>
<dbReference type="InterPro" id="IPR043129">
    <property type="entry name" value="ATPase_NBD"/>
</dbReference>
<dbReference type="OrthoDB" id="9816014at2"/>
<evidence type="ECO:0000259" key="1">
    <source>
        <dbReference type="Pfam" id="PF01869"/>
    </source>
</evidence>
<protein>
    <submittedName>
        <fullName evidence="2">ATPase</fullName>
    </submittedName>
</protein>
<feature type="domain" description="ATPase BadF/BadG/BcrA/BcrD type" evidence="1">
    <location>
        <begin position="28"/>
        <end position="302"/>
    </location>
</feature>
<dbReference type="InterPro" id="IPR052519">
    <property type="entry name" value="Euk-type_GlcNAc_Kinase"/>
</dbReference>
<sequence>MLASRHLNPGLSHQATSTARHLDQPLFLGIDGGGSNCRAWLQNAAGELLGQGQAGAANPVNGYQQALDAIVLAAEQALIAAGLAPTLLSQLVVGAGLAGLHLPSMQQKLATWQHPFARLYLTTDLDIAALGAYGEADGAVIILGTGFSALGSVAGEQLAIGGFGFPINCTGSGSGLGLEAVKLALLAADGLAETSLLTDAVFHGRTQQQLAEVMLKATPGQYAQLAPLVFQCAEQGDTQALALISQAAVFIEKVSQRFLDAGVTQITMVGGIAPRLLPYLPSALQQKIQYQQAAPGLGALSFAKKQWQQEWHQEQQESIR</sequence>